<feature type="domain" description="HTH myb-type" evidence="6">
    <location>
        <begin position="9"/>
        <end position="61"/>
    </location>
</feature>
<keyword evidence="2" id="KW-0238">DNA-binding</keyword>
<feature type="region of interest" description="Disordered" evidence="4">
    <location>
        <begin position="123"/>
        <end position="149"/>
    </location>
</feature>
<evidence type="ECO:0000259" key="6">
    <source>
        <dbReference type="PROSITE" id="PS51294"/>
    </source>
</evidence>
<dbReference type="InterPro" id="IPR001005">
    <property type="entry name" value="SANT/Myb"/>
</dbReference>
<comment type="caution">
    <text evidence="7">The sequence shown here is derived from an EMBL/GenBank/DDBJ whole genome shotgun (WGS) entry which is preliminary data.</text>
</comment>
<dbReference type="SUPFAM" id="SSF46689">
    <property type="entry name" value="Homeodomain-like"/>
    <property type="match status" value="1"/>
</dbReference>
<sequence length="401" mass="44073">MVRSPRCEKGGLKKGPWTPEEDQKLLAYIEEHGYGSWQALPAKAGLQRCGKSCRLRWTNYLRPDIKRGKFSLQEEQTIIQLHALLGNKWSAIATHLPKRTDNEIKNYWNTHLKKRLDKMGIDPVTHKPKADAFGSSSGQSKDAANLSHTAQWESARLEAEARSVRESKLASKPPENQFGFSSSSSASSLHLPKLPSTNKAAEAAAPPVRPKCLDVLKAWQGMASGMFFSGDSLESPTSTLNFAENALAIPLVGFHHETSILPLQFPTCNITCKGGMDEDVSHSEHEWKCFEKSNQMALQVKETLGESIAVHEMTTYGSENAWIFDSFRVVPNDFSSIGNIVEGLSDNIAYNSGDQNSSMAGENTTTTSDSCGANLEDLQGNYWNSLLLNLVDVPPSGSPVF</sequence>
<reference evidence="7" key="1">
    <citation type="journal article" date="2023" name="Plant Biotechnol. J.">
        <title>Chromosome-level wild Hevea brasiliensis genome provides new tools for genomic-assisted breeding and valuable loci to elevate rubber yield.</title>
        <authorList>
            <person name="Cheng H."/>
            <person name="Song X."/>
            <person name="Hu Y."/>
            <person name="Wu T."/>
            <person name="Yang Q."/>
            <person name="An Z."/>
            <person name="Feng S."/>
            <person name="Deng Z."/>
            <person name="Wu W."/>
            <person name="Zeng X."/>
            <person name="Tu M."/>
            <person name="Wang X."/>
            <person name="Huang H."/>
        </authorList>
    </citation>
    <scope>NUCLEOTIDE SEQUENCE</scope>
    <source>
        <strain evidence="7">MT/VB/25A 57/8</strain>
    </source>
</reference>
<dbReference type="Gene3D" id="1.10.10.60">
    <property type="entry name" value="Homeodomain-like"/>
    <property type="match status" value="2"/>
</dbReference>
<feature type="domain" description="HTH myb-type" evidence="6">
    <location>
        <begin position="62"/>
        <end position="116"/>
    </location>
</feature>
<dbReference type="CDD" id="cd00167">
    <property type="entry name" value="SANT"/>
    <property type="match status" value="2"/>
</dbReference>
<accession>A0ABQ9N243</accession>
<evidence type="ECO:0000313" key="7">
    <source>
        <dbReference type="EMBL" id="KAJ9184899.1"/>
    </source>
</evidence>
<keyword evidence="8" id="KW-1185">Reference proteome</keyword>
<evidence type="ECO:0000256" key="2">
    <source>
        <dbReference type="ARBA" id="ARBA00023125"/>
    </source>
</evidence>
<evidence type="ECO:0000256" key="4">
    <source>
        <dbReference type="SAM" id="MobiDB-lite"/>
    </source>
</evidence>
<evidence type="ECO:0000256" key="1">
    <source>
        <dbReference type="ARBA" id="ARBA00004123"/>
    </source>
</evidence>
<dbReference type="PROSITE" id="PS51294">
    <property type="entry name" value="HTH_MYB"/>
    <property type="match status" value="2"/>
</dbReference>
<proteinExistence type="predicted"/>
<dbReference type="InterPro" id="IPR015495">
    <property type="entry name" value="Myb_TF_plants"/>
</dbReference>
<feature type="region of interest" description="Disordered" evidence="4">
    <location>
        <begin position="163"/>
        <end position="193"/>
    </location>
</feature>
<evidence type="ECO:0000313" key="8">
    <source>
        <dbReference type="Proteomes" id="UP001174677"/>
    </source>
</evidence>
<name>A0ABQ9N243_HEVBR</name>
<dbReference type="PANTHER" id="PTHR10641:SF586">
    <property type="entry name" value="TRANSCRIPTION FACTOR MYB16"/>
    <property type="match status" value="1"/>
</dbReference>
<dbReference type="PANTHER" id="PTHR10641">
    <property type="entry name" value="MYB FAMILY TRANSCRIPTION FACTOR"/>
    <property type="match status" value="1"/>
</dbReference>
<dbReference type="InterPro" id="IPR009057">
    <property type="entry name" value="Homeodomain-like_sf"/>
</dbReference>
<organism evidence="7 8">
    <name type="scientific">Hevea brasiliensis</name>
    <name type="common">Para rubber tree</name>
    <name type="synonym">Siphonia brasiliensis</name>
    <dbReference type="NCBI Taxonomy" id="3981"/>
    <lineage>
        <taxon>Eukaryota</taxon>
        <taxon>Viridiplantae</taxon>
        <taxon>Streptophyta</taxon>
        <taxon>Embryophyta</taxon>
        <taxon>Tracheophyta</taxon>
        <taxon>Spermatophyta</taxon>
        <taxon>Magnoliopsida</taxon>
        <taxon>eudicotyledons</taxon>
        <taxon>Gunneridae</taxon>
        <taxon>Pentapetalae</taxon>
        <taxon>rosids</taxon>
        <taxon>fabids</taxon>
        <taxon>Malpighiales</taxon>
        <taxon>Euphorbiaceae</taxon>
        <taxon>Crotonoideae</taxon>
        <taxon>Micrandreae</taxon>
        <taxon>Hevea</taxon>
    </lineage>
</organism>
<comment type="subcellular location">
    <subcellularLocation>
        <location evidence="1">Nucleus</location>
    </subcellularLocation>
</comment>
<evidence type="ECO:0000256" key="3">
    <source>
        <dbReference type="ARBA" id="ARBA00023242"/>
    </source>
</evidence>
<dbReference type="SMART" id="SM00717">
    <property type="entry name" value="SANT"/>
    <property type="match status" value="2"/>
</dbReference>
<dbReference type="Pfam" id="PF00249">
    <property type="entry name" value="Myb_DNA-binding"/>
    <property type="match status" value="2"/>
</dbReference>
<dbReference type="EMBL" id="JARPOI010000003">
    <property type="protein sequence ID" value="KAJ9184899.1"/>
    <property type="molecule type" value="Genomic_DNA"/>
</dbReference>
<feature type="compositionally biased region" description="Polar residues" evidence="4">
    <location>
        <begin position="134"/>
        <end position="149"/>
    </location>
</feature>
<evidence type="ECO:0000259" key="5">
    <source>
        <dbReference type="PROSITE" id="PS50090"/>
    </source>
</evidence>
<gene>
    <name evidence="7" type="ORF">P3X46_004584</name>
</gene>
<keyword evidence="3" id="KW-0539">Nucleus</keyword>
<dbReference type="Proteomes" id="UP001174677">
    <property type="component" value="Chromosome 3"/>
</dbReference>
<dbReference type="PROSITE" id="PS50090">
    <property type="entry name" value="MYB_LIKE"/>
    <property type="match status" value="2"/>
</dbReference>
<feature type="domain" description="Myb-like" evidence="5">
    <location>
        <begin position="9"/>
        <end position="61"/>
    </location>
</feature>
<dbReference type="InterPro" id="IPR017930">
    <property type="entry name" value="Myb_dom"/>
</dbReference>
<feature type="domain" description="Myb-like" evidence="5">
    <location>
        <begin position="62"/>
        <end position="112"/>
    </location>
</feature>
<protein>
    <submittedName>
        <fullName evidence="7">Uncharacterized protein</fullName>
    </submittedName>
</protein>